<dbReference type="InterPro" id="IPR016071">
    <property type="entry name" value="Staphylococal_nuclease_OB-fold"/>
</dbReference>
<dbReference type="PANTHER" id="PTHR12302:SF2">
    <property type="entry name" value="STAPHYLOCOCCAL NUCLEASE DOMAIN-CONTAINING PROTEIN 1"/>
    <property type="match status" value="1"/>
</dbReference>
<dbReference type="OrthoDB" id="10023235at2759"/>
<dbReference type="SMART" id="SM00318">
    <property type="entry name" value="SNc"/>
    <property type="match status" value="4"/>
</dbReference>
<protein>
    <recommendedName>
        <fullName evidence="5">Tudor domain-containing protein</fullName>
    </recommendedName>
</protein>
<evidence type="ECO:0000259" key="5">
    <source>
        <dbReference type="PROSITE" id="PS50304"/>
    </source>
</evidence>
<dbReference type="GO" id="GO:0031332">
    <property type="term" value="C:RNAi effector complex"/>
    <property type="evidence" value="ECO:0007669"/>
    <property type="project" value="InterPro"/>
</dbReference>
<dbReference type="EMBL" id="ML004468">
    <property type="protein sequence ID" value="RKP30032.1"/>
    <property type="molecule type" value="Genomic_DNA"/>
</dbReference>
<keyword evidence="3" id="KW-0677">Repeat</keyword>
<evidence type="ECO:0000256" key="4">
    <source>
        <dbReference type="PIRNR" id="PIRNR017179"/>
    </source>
</evidence>
<dbReference type="Pfam" id="PF00567">
    <property type="entry name" value="TUDOR"/>
    <property type="match status" value="1"/>
</dbReference>
<dbReference type="SMART" id="SM00333">
    <property type="entry name" value="TUDOR"/>
    <property type="match status" value="1"/>
</dbReference>
<evidence type="ECO:0000256" key="2">
    <source>
        <dbReference type="ARBA" id="ARBA00022490"/>
    </source>
</evidence>
<dbReference type="Gene3D" id="2.40.50.90">
    <property type="match status" value="5"/>
</dbReference>
<dbReference type="Proteomes" id="UP000268321">
    <property type="component" value="Unassembled WGS sequence"/>
</dbReference>
<evidence type="ECO:0000313" key="7">
    <source>
        <dbReference type="Proteomes" id="UP000268321"/>
    </source>
</evidence>
<dbReference type="AlphaFoldDB" id="A0A4P9ZCF0"/>
<dbReference type="PROSITE" id="PS50304">
    <property type="entry name" value="TUDOR"/>
    <property type="match status" value="1"/>
</dbReference>
<name>A0A4P9ZCF0_9ASCO</name>
<evidence type="ECO:0000256" key="3">
    <source>
        <dbReference type="ARBA" id="ARBA00022737"/>
    </source>
</evidence>
<evidence type="ECO:0000313" key="6">
    <source>
        <dbReference type="EMBL" id="RKP30032.1"/>
    </source>
</evidence>
<dbReference type="InterPro" id="IPR002999">
    <property type="entry name" value="Tudor"/>
</dbReference>
<dbReference type="GO" id="GO:0005634">
    <property type="term" value="C:nucleus"/>
    <property type="evidence" value="ECO:0007669"/>
    <property type="project" value="TreeGrafter"/>
</dbReference>
<dbReference type="SUPFAM" id="SSF63748">
    <property type="entry name" value="Tudor/PWWP/MBT"/>
    <property type="match status" value="1"/>
</dbReference>
<dbReference type="Gene3D" id="2.30.30.140">
    <property type="match status" value="1"/>
</dbReference>
<dbReference type="FunFam" id="2.30.30.140:FF:000018">
    <property type="entry name" value="Serine/threonine-protein kinase 31"/>
    <property type="match status" value="1"/>
</dbReference>
<sequence>MSKYLSGKVKNVLSGETLVLVPPASTAIPVPERMLTLQYVRGDSYEAREFLRQLVIGKVVKFIVLFELPTTGKQFGDVQAPIFDSLIELMVQKGLAKLKDNIKTDTDEEDAFVDRLRGLEQTAQKNGLGVWSPTFAEPRIVPLDQEICEQSKAKSLPLVIEKVISGDRFIGRIILGADRHVLQPMILAGLKAPRTDDLDPAARKVAHQGKQYIEDHLLITKAALKVVVVGENMAGVALVLVVHPSGNSIQQKLLENGYVEIVDWQSTLLGSTVMSGFRKAQQTAKALGKGIHASITAASASAAPAGVSVRSLRPIITVDSVVVSKVLGVDSFNVFLPSGEEITVLLASLRGPRPNDTTVTTNAKEQQALVQMAREFSRNLLIGKTASMFIDGFRAANESLNLDERFLVSLKVGDNDVSETIVSNGFASVIRHNKQTSNERSMNWDRLVELEEAQKKLGKKGIFYSGDISKILTIGTRVVNASENGTKSKSFFSGFHKKGRISGYHVEYIQSINRVRLYSPREGTKLTLVLGGLSNYRSSDSGRAGLEYMNKHYLQRNVEFDVYETDKVGGFIGNLYASAQAAKPVQVELLRAGLASVHETALLSSAFGADFTAAEKSAKDAKKGVWKNYDAEAEKAAADQETARLSQLSLEKVKPKFFDVEVVDISDDGVFSFHKADAQTASKFASFKQSFNAFHAQNPSASAASVDLPVNLTKPPKKNEYVSAKYGDSGKYYRAKVQSFDKNTHKYYFKHVDFGNVDKVTLKELRALPAQYSVATIPPFACTFKLRAISLPPSYPADYLSDALALLEDLTFDKKLVLAGYPSTSGTDFDGVLYDAEKSLSDAEYTINKEFVSRGYGIVNPKAGGEDVAALLKVEEEARRARLGCWEFGDIRPEEY</sequence>
<evidence type="ECO:0000256" key="1">
    <source>
        <dbReference type="ARBA" id="ARBA00004496"/>
    </source>
</evidence>
<dbReference type="GO" id="GO:0004518">
    <property type="term" value="F:nuclease activity"/>
    <property type="evidence" value="ECO:0007669"/>
    <property type="project" value="TreeGrafter"/>
</dbReference>
<dbReference type="GO" id="GO:0005829">
    <property type="term" value="C:cytosol"/>
    <property type="evidence" value="ECO:0007669"/>
    <property type="project" value="UniProtKB-UniRule"/>
</dbReference>
<gene>
    <name evidence="6" type="ORF">METBISCDRAFT_23702</name>
</gene>
<dbReference type="GO" id="GO:0031047">
    <property type="term" value="P:regulatory ncRNA-mediated gene silencing"/>
    <property type="evidence" value="ECO:0007669"/>
    <property type="project" value="UniProtKB-UniRule"/>
</dbReference>
<keyword evidence="7" id="KW-1185">Reference proteome</keyword>
<reference evidence="7" key="1">
    <citation type="journal article" date="2018" name="Nat. Microbiol.">
        <title>Leveraging single-cell genomics to expand the fungal tree of life.</title>
        <authorList>
            <person name="Ahrendt S.R."/>
            <person name="Quandt C.A."/>
            <person name="Ciobanu D."/>
            <person name="Clum A."/>
            <person name="Salamov A."/>
            <person name="Andreopoulos B."/>
            <person name="Cheng J.F."/>
            <person name="Woyke T."/>
            <person name="Pelin A."/>
            <person name="Henrissat B."/>
            <person name="Reynolds N.K."/>
            <person name="Benny G.L."/>
            <person name="Smith M.E."/>
            <person name="James T.Y."/>
            <person name="Grigoriev I.V."/>
        </authorList>
    </citation>
    <scope>NUCLEOTIDE SEQUENCE [LARGE SCALE GENOMIC DNA]</scope>
    <source>
        <strain evidence="7">Baker2002</strain>
    </source>
</reference>
<dbReference type="GO" id="GO:0006402">
    <property type="term" value="P:mRNA catabolic process"/>
    <property type="evidence" value="ECO:0007669"/>
    <property type="project" value="UniProtKB-UniRule"/>
</dbReference>
<accession>A0A4P9ZCF0</accession>
<dbReference type="PANTHER" id="PTHR12302">
    <property type="entry name" value="EBNA2 BINDING PROTEIN P100"/>
    <property type="match status" value="1"/>
</dbReference>
<dbReference type="InterPro" id="IPR016685">
    <property type="entry name" value="Silence_cplx_Nase-comp_TudorSN"/>
</dbReference>
<dbReference type="InterPro" id="IPR035437">
    <property type="entry name" value="SNase_OB-fold_sf"/>
</dbReference>
<feature type="domain" description="Tudor" evidence="5">
    <location>
        <begin position="715"/>
        <end position="775"/>
    </location>
</feature>
<dbReference type="GO" id="GO:0003723">
    <property type="term" value="F:RNA binding"/>
    <property type="evidence" value="ECO:0007669"/>
    <property type="project" value="UniProtKB-UniRule"/>
</dbReference>
<proteinExistence type="predicted"/>
<comment type="subcellular location">
    <subcellularLocation>
        <location evidence="1 4">Cytoplasm</location>
    </subcellularLocation>
</comment>
<dbReference type="Pfam" id="PF00565">
    <property type="entry name" value="SNase"/>
    <property type="match status" value="2"/>
</dbReference>
<dbReference type="SUPFAM" id="SSF50199">
    <property type="entry name" value="Staphylococcal nuclease"/>
    <property type="match status" value="5"/>
</dbReference>
<dbReference type="PIRSF" id="PIRSF017179">
    <property type="entry name" value="RISC-Tudor-SN"/>
    <property type="match status" value="1"/>
</dbReference>
<organism evidence="6 7">
    <name type="scientific">Metschnikowia bicuspidata</name>
    <dbReference type="NCBI Taxonomy" id="27322"/>
    <lineage>
        <taxon>Eukaryota</taxon>
        <taxon>Fungi</taxon>
        <taxon>Dikarya</taxon>
        <taxon>Ascomycota</taxon>
        <taxon>Saccharomycotina</taxon>
        <taxon>Pichiomycetes</taxon>
        <taxon>Metschnikowiaceae</taxon>
        <taxon>Metschnikowia</taxon>
    </lineage>
</organism>
<keyword evidence="2 4" id="KW-0963">Cytoplasm</keyword>